<organism evidence="1">
    <name type="scientific">Rhizophora mucronata</name>
    <name type="common">Asiatic mangrove</name>
    <dbReference type="NCBI Taxonomy" id="61149"/>
    <lineage>
        <taxon>Eukaryota</taxon>
        <taxon>Viridiplantae</taxon>
        <taxon>Streptophyta</taxon>
        <taxon>Embryophyta</taxon>
        <taxon>Tracheophyta</taxon>
        <taxon>Spermatophyta</taxon>
        <taxon>Magnoliopsida</taxon>
        <taxon>eudicotyledons</taxon>
        <taxon>Gunneridae</taxon>
        <taxon>Pentapetalae</taxon>
        <taxon>rosids</taxon>
        <taxon>fabids</taxon>
        <taxon>Malpighiales</taxon>
        <taxon>Rhizophoraceae</taxon>
        <taxon>Rhizophora</taxon>
    </lineage>
</organism>
<dbReference type="AlphaFoldDB" id="A0A2P2JKZ4"/>
<sequence length="48" mass="5619">MCSSAKDLLVSWYSWSVPTAIYPLRIHLLETELMNIIRQINEIMLVIL</sequence>
<evidence type="ECO:0000313" key="1">
    <source>
        <dbReference type="EMBL" id="MBW94119.1"/>
    </source>
</evidence>
<name>A0A2P2JKZ4_RHIMU</name>
<proteinExistence type="predicted"/>
<dbReference type="EMBL" id="GGEC01013636">
    <property type="protein sequence ID" value="MBW94119.1"/>
    <property type="molecule type" value="Transcribed_RNA"/>
</dbReference>
<reference evidence="1" key="1">
    <citation type="submission" date="2018-02" db="EMBL/GenBank/DDBJ databases">
        <title>Rhizophora mucronata_Transcriptome.</title>
        <authorList>
            <person name="Meera S.P."/>
            <person name="Sreeshan A."/>
            <person name="Augustine A."/>
        </authorList>
    </citation>
    <scope>NUCLEOTIDE SEQUENCE</scope>
    <source>
        <tissue evidence="1">Leaf</tissue>
    </source>
</reference>
<protein>
    <submittedName>
        <fullName evidence="1">Uncharacterized protein</fullName>
    </submittedName>
</protein>
<accession>A0A2P2JKZ4</accession>